<proteinExistence type="predicted"/>
<protein>
    <submittedName>
        <fullName evidence="1">CoF synthetase</fullName>
    </submittedName>
</protein>
<dbReference type="Gene3D" id="3.40.50.12780">
    <property type="entry name" value="N-terminal domain of ligase-like"/>
    <property type="match status" value="1"/>
</dbReference>
<dbReference type="Proteomes" id="UP000239239">
    <property type="component" value="Unassembled WGS sequence"/>
</dbReference>
<gene>
    <name evidence="1" type="ORF">C3928_08225</name>
</gene>
<reference evidence="1 2" key="1">
    <citation type="submission" date="2018-02" db="EMBL/GenBank/DDBJ databases">
        <title>Draft genome sequences of four Legionella pneumophila clinical strains isolated in Ontario.</title>
        <authorList>
            <person name="Fortuna A."/>
            <person name="Ramnarine R."/>
            <person name="Li A."/>
            <person name="Frantz C."/>
            <person name="Mallo G."/>
        </authorList>
    </citation>
    <scope>NUCLEOTIDE SEQUENCE [LARGE SCALE GENOMIC DNA]</scope>
    <source>
        <strain evidence="1 2">LG61</strain>
    </source>
</reference>
<dbReference type="PANTHER" id="PTHR36932">
    <property type="entry name" value="CAPSULAR POLYSACCHARIDE BIOSYNTHESIS PROTEIN"/>
    <property type="match status" value="1"/>
</dbReference>
<dbReference type="SUPFAM" id="SSF56801">
    <property type="entry name" value="Acetyl-CoA synthetase-like"/>
    <property type="match status" value="1"/>
</dbReference>
<sequence length="436" mass="50969">MPAIALKNRKFIMLARILFHYFNTLYLNRTITTPEKLKIHQEKQFKKLIKNCLRQSAFYRNYLNSPFEQWPIVNKKIMMEHFDDINTVNIEKHEALEIALRAENTRDFSPMINNIAVGLSSGTSGNRGLFLVSERERDAWAGIILAKAMPNGLHSQERIAFFLRANNQLYTTLNKSRTIQFHFFDLLADFDAHIQRLNAIQPTIISAPASVLLMLACHQDILKITPKKIFSVAEVLEPKEEEILTKAFGCTVSQIYQCTEGFLAISERKTNRLLMNEEFLIIEKEWLDEERFVPIITDLYRYTQPIVRYRLDDVLVTERSNVVFTELKNIEGRLGDVCYGKRGQEIVPIFADVIRQHMISSGVSFEDYLICQQTLTQFTIQISPEISNKNQFIEHLNQLFIYKNCELPQWNWELYDKSQPGVKRRRVRSLYCPKTE</sequence>
<name>A0A2S6EZZ2_LEGPN</name>
<dbReference type="InterPro" id="IPR042099">
    <property type="entry name" value="ANL_N_sf"/>
</dbReference>
<comment type="caution">
    <text evidence="1">The sequence shown here is derived from an EMBL/GenBank/DDBJ whole genome shotgun (WGS) entry which is preliminary data.</text>
</comment>
<accession>A0A2S6EZZ2</accession>
<evidence type="ECO:0000313" key="1">
    <source>
        <dbReference type="EMBL" id="PPK30741.1"/>
    </source>
</evidence>
<dbReference type="OrthoDB" id="580775at2"/>
<dbReference type="InterPro" id="IPR012685">
    <property type="entry name" value="CHP02304_F390_synth-rel"/>
</dbReference>
<organism evidence="1 2">
    <name type="scientific">Legionella pneumophila</name>
    <dbReference type="NCBI Taxonomy" id="446"/>
    <lineage>
        <taxon>Bacteria</taxon>
        <taxon>Pseudomonadati</taxon>
        <taxon>Pseudomonadota</taxon>
        <taxon>Gammaproteobacteria</taxon>
        <taxon>Legionellales</taxon>
        <taxon>Legionellaceae</taxon>
        <taxon>Legionella</taxon>
    </lineage>
</organism>
<dbReference type="InterPro" id="IPR053158">
    <property type="entry name" value="CapK_Type1_Caps_Biosynth"/>
</dbReference>
<dbReference type="AlphaFoldDB" id="A0A2S6EZZ2"/>
<dbReference type="NCBIfam" id="TIGR02304">
    <property type="entry name" value="aden_form_hyp"/>
    <property type="match status" value="1"/>
</dbReference>
<evidence type="ECO:0000313" key="2">
    <source>
        <dbReference type="Proteomes" id="UP000239239"/>
    </source>
</evidence>
<dbReference type="PANTHER" id="PTHR36932:SF1">
    <property type="entry name" value="CAPSULAR POLYSACCHARIDE BIOSYNTHESIS PROTEIN"/>
    <property type="match status" value="1"/>
</dbReference>
<dbReference type="EMBL" id="PQWY01000011">
    <property type="protein sequence ID" value="PPK30741.1"/>
    <property type="molecule type" value="Genomic_DNA"/>
</dbReference>